<dbReference type="EMBL" id="JBCGBO010000025">
    <property type="protein sequence ID" value="KAK9175204.1"/>
    <property type="molecule type" value="Genomic_DNA"/>
</dbReference>
<proteinExistence type="predicted"/>
<gene>
    <name evidence="1" type="ORF">WN944_027210</name>
</gene>
<protein>
    <submittedName>
        <fullName evidence="1">Uncharacterized protein</fullName>
    </submittedName>
</protein>
<sequence>MENDQAQTPTSTAAPNPHGCAHPHAVAAITSVQVVQHCRPVKEFFNDFKGKQVALIKALTMLRNSTSSAVLRLTMLDGKWRFAFTAAESHEQEVGKLRSCFTLFMTTSEILSYYLKVNFEDAQRGFVEVGKLDKGYQQNIGSTGNGVPLSGLTVFAPQFESQGSRLCWENLCLPVRAGSLGCGTGLKLVMKLSLSCYNFDPASEIPTSFSSAQG</sequence>
<comment type="caution">
    <text evidence="1">The sequence shown here is derived from an EMBL/GenBank/DDBJ whole genome shotgun (WGS) entry which is preliminary data.</text>
</comment>
<reference evidence="1 2" key="1">
    <citation type="submission" date="2024-05" db="EMBL/GenBank/DDBJ databases">
        <title>Haplotype-resolved chromosome-level genome assembly of Huyou (Citrus changshanensis).</title>
        <authorList>
            <person name="Miao C."/>
            <person name="Chen W."/>
            <person name="Wu Y."/>
            <person name="Wang L."/>
            <person name="Zhao S."/>
            <person name="Grierson D."/>
            <person name="Xu C."/>
            <person name="Chen K."/>
        </authorList>
    </citation>
    <scope>NUCLEOTIDE SEQUENCE [LARGE SCALE GENOMIC DNA]</scope>
    <source>
        <strain evidence="1">01-14</strain>
        <tissue evidence="1">Leaf</tissue>
    </source>
</reference>
<evidence type="ECO:0000313" key="1">
    <source>
        <dbReference type="EMBL" id="KAK9175204.1"/>
    </source>
</evidence>
<accession>A0AAP0Q9P3</accession>
<evidence type="ECO:0000313" key="2">
    <source>
        <dbReference type="Proteomes" id="UP001428341"/>
    </source>
</evidence>
<dbReference type="AlphaFoldDB" id="A0AAP0Q9P3"/>
<name>A0AAP0Q9P3_9ROSI</name>
<dbReference type="Proteomes" id="UP001428341">
    <property type="component" value="Unassembled WGS sequence"/>
</dbReference>
<keyword evidence="2" id="KW-1185">Reference proteome</keyword>
<organism evidence="1 2">
    <name type="scientific">Citrus x changshan-huyou</name>
    <dbReference type="NCBI Taxonomy" id="2935761"/>
    <lineage>
        <taxon>Eukaryota</taxon>
        <taxon>Viridiplantae</taxon>
        <taxon>Streptophyta</taxon>
        <taxon>Embryophyta</taxon>
        <taxon>Tracheophyta</taxon>
        <taxon>Spermatophyta</taxon>
        <taxon>Magnoliopsida</taxon>
        <taxon>eudicotyledons</taxon>
        <taxon>Gunneridae</taxon>
        <taxon>Pentapetalae</taxon>
        <taxon>rosids</taxon>
        <taxon>malvids</taxon>
        <taxon>Sapindales</taxon>
        <taxon>Rutaceae</taxon>
        <taxon>Aurantioideae</taxon>
        <taxon>Citrus</taxon>
    </lineage>
</organism>